<keyword evidence="5 9" id="KW-0064">Aspartyl protease</keyword>
<feature type="transmembrane region" description="Helical" evidence="9">
    <location>
        <begin position="150"/>
        <end position="169"/>
    </location>
</feature>
<dbReference type="GO" id="GO:0004190">
    <property type="term" value="F:aspartic-type endopeptidase activity"/>
    <property type="evidence" value="ECO:0007669"/>
    <property type="project" value="UniProtKB-UniRule"/>
</dbReference>
<evidence type="ECO:0000256" key="2">
    <source>
        <dbReference type="ARBA" id="ARBA00022475"/>
    </source>
</evidence>
<keyword evidence="8 9" id="KW-0472">Membrane</keyword>
<feature type="active site" evidence="9">
    <location>
        <position position="132"/>
    </location>
</feature>
<evidence type="ECO:0000256" key="10">
    <source>
        <dbReference type="RuleBase" id="RU000594"/>
    </source>
</evidence>
<feature type="transmembrane region" description="Helical" evidence="9">
    <location>
        <begin position="103"/>
        <end position="122"/>
    </location>
</feature>
<keyword evidence="6 9" id="KW-0378">Hydrolase</keyword>
<dbReference type="NCBIfam" id="TIGR00077">
    <property type="entry name" value="lspA"/>
    <property type="match status" value="1"/>
</dbReference>
<dbReference type="PRINTS" id="PR00781">
    <property type="entry name" value="LIPOSIGPTASE"/>
</dbReference>
<keyword evidence="2 9" id="KW-1003">Cell membrane</keyword>
<comment type="catalytic activity">
    <reaction evidence="9 10">
        <text>Release of signal peptides from bacterial membrane prolipoproteins. Hydrolyzes -Xaa-Yaa-Zaa-|-(S,diacylglyceryl)Cys-, in which Xaa is hydrophobic (preferably Leu), and Yaa (Ala or Ser) and Zaa (Gly or Ala) have small, neutral side chains.</text>
        <dbReference type="EC" id="3.4.23.36"/>
    </reaction>
</comment>
<dbReference type="OrthoDB" id="9810259at2"/>
<evidence type="ECO:0000256" key="11">
    <source>
        <dbReference type="RuleBase" id="RU004181"/>
    </source>
</evidence>
<dbReference type="RefSeq" id="WP_114207742.1">
    <property type="nucleotide sequence ID" value="NZ_CP030840.1"/>
</dbReference>
<dbReference type="HAMAP" id="MF_00161">
    <property type="entry name" value="LspA"/>
    <property type="match status" value="1"/>
</dbReference>
<comment type="pathway">
    <text evidence="9">Protein modification; lipoprotein biosynthesis (signal peptide cleavage).</text>
</comment>
<dbReference type="EC" id="3.4.23.36" evidence="9"/>
<keyword evidence="3 9" id="KW-0645">Protease</keyword>
<accession>A0A2Z5G1N8</accession>
<proteinExistence type="inferred from homology"/>
<dbReference type="GO" id="GO:0006508">
    <property type="term" value="P:proteolysis"/>
    <property type="evidence" value="ECO:0007669"/>
    <property type="project" value="UniProtKB-KW"/>
</dbReference>
<keyword evidence="13" id="KW-1185">Reference proteome</keyword>
<keyword evidence="12" id="KW-0449">Lipoprotein</keyword>
<keyword evidence="4 9" id="KW-0812">Transmembrane</keyword>
<gene>
    <name evidence="9" type="primary">lspA</name>
    <name evidence="12" type="ORF">ACPOL_3272</name>
</gene>
<evidence type="ECO:0000313" key="12">
    <source>
        <dbReference type="EMBL" id="AXC12565.1"/>
    </source>
</evidence>
<dbReference type="EMBL" id="CP030840">
    <property type="protein sequence ID" value="AXC12565.1"/>
    <property type="molecule type" value="Genomic_DNA"/>
</dbReference>
<dbReference type="InterPro" id="IPR001872">
    <property type="entry name" value="Peptidase_A8"/>
</dbReference>
<evidence type="ECO:0000256" key="1">
    <source>
        <dbReference type="ARBA" id="ARBA00006139"/>
    </source>
</evidence>
<dbReference type="Pfam" id="PF01252">
    <property type="entry name" value="Peptidase_A8"/>
    <property type="match status" value="1"/>
</dbReference>
<comment type="subcellular location">
    <subcellularLocation>
        <location evidence="9">Cell membrane</location>
        <topology evidence="9">Multi-pass membrane protein</topology>
    </subcellularLocation>
</comment>
<name>A0A2Z5G1N8_9BACT</name>
<evidence type="ECO:0000256" key="7">
    <source>
        <dbReference type="ARBA" id="ARBA00022989"/>
    </source>
</evidence>
<evidence type="ECO:0000256" key="6">
    <source>
        <dbReference type="ARBA" id="ARBA00022801"/>
    </source>
</evidence>
<evidence type="ECO:0000313" key="13">
    <source>
        <dbReference type="Proteomes" id="UP000253606"/>
    </source>
</evidence>
<evidence type="ECO:0000256" key="3">
    <source>
        <dbReference type="ARBA" id="ARBA00022670"/>
    </source>
</evidence>
<sequence>MSTAALVSSRRTSKLPLLFGLSALIILLDRVTKVWVSNHIELGSARTIIPGVFSISHVLNDGAAFSLFSYSSRPQLVRIMLIAFSIIAALAVFAFLLKLGRQLTATTVALALILGGAIGNVYDRLVYGTVIDFLEVHIILGHWNYHWPDFNVADSAIVCGGILLFLGALRGSSDANV</sequence>
<evidence type="ECO:0000256" key="5">
    <source>
        <dbReference type="ARBA" id="ARBA00022750"/>
    </source>
</evidence>
<organism evidence="12 13">
    <name type="scientific">Acidisarcina polymorpha</name>
    <dbReference type="NCBI Taxonomy" id="2211140"/>
    <lineage>
        <taxon>Bacteria</taxon>
        <taxon>Pseudomonadati</taxon>
        <taxon>Acidobacteriota</taxon>
        <taxon>Terriglobia</taxon>
        <taxon>Terriglobales</taxon>
        <taxon>Acidobacteriaceae</taxon>
        <taxon>Acidisarcina</taxon>
    </lineage>
</organism>
<comment type="function">
    <text evidence="9 10">This protein specifically catalyzes the removal of signal peptides from prolipoproteins.</text>
</comment>
<dbReference type="Proteomes" id="UP000253606">
    <property type="component" value="Chromosome"/>
</dbReference>
<dbReference type="PROSITE" id="PS00855">
    <property type="entry name" value="SPASE_II"/>
    <property type="match status" value="1"/>
</dbReference>
<evidence type="ECO:0000256" key="9">
    <source>
        <dbReference type="HAMAP-Rule" id="MF_00161"/>
    </source>
</evidence>
<dbReference type="AlphaFoldDB" id="A0A2Z5G1N8"/>
<dbReference type="PANTHER" id="PTHR33695">
    <property type="entry name" value="LIPOPROTEIN SIGNAL PEPTIDASE"/>
    <property type="match status" value="1"/>
</dbReference>
<dbReference type="UniPathway" id="UPA00665"/>
<dbReference type="PANTHER" id="PTHR33695:SF1">
    <property type="entry name" value="LIPOPROTEIN SIGNAL PEPTIDASE"/>
    <property type="match status" value="1"/>
</dbReference>
<comment type="caution">
    <text evidence="9">Lacks conserved residue(s) required for the propagation of feature annotation.</text>
</comment>
<dbReference type="KEGG" id="abas:ACPOL_3272"/>
<comment type="similarity">
    <text evidence="1 9 11">Belongs to the peptidase A8 family.</text>
</comment>
<reference evidence="12 13" key="1">
    <citation type="journal article" date="2018" name="Front. Microbiol.">
        <title>Hydrolytic Capabilities as a Key to Environmental Success: Chitinolytic and Cellulolytic Acidobacteria From Acidic Sub-arctic Soils and Boreal Peatlands.</title>
        <authorList>
            <person name="Belova S.E."/>
            <person name="Ravin N.V."/>
            <person name="Pankratov T.A."/>
            <person name="Rakitin A.L."/>
            <person name="Ivanova A.A."/>
            <person name="Beletsky A.V."/>
            <person name="Mardanov A.V."/>
            <person name="Sinninghe Damste J.S."/>
            <person name="Dedysh S.N."/>
        </authorList>
    </citation>
    <scope>NUCLEOTIDE SEQUENCE [LARGE SCALE GENOMIC DNA]</scope>
    <source>
        <strain evidence="12 13">SBC82</strain>
    </source>
</reference>
<evidence type="ECO:0000256" key="4">
    <source>
        <dbReference type="ARBA" id="ARBA00022692"/>
    </source>
</evidence>
<feature type="active site" evidence="9">
    <location>
        <position position="154"/>
    </location>
</feature>
<keyword evidence="7 9" id="KW-1133">Transmembrane helix</keyword>
<feature type="transmembrane region" description="Helical" evidence="9">
    <location>
        <begin position="76"/>
        <end position="96"/>
    </location>
</feature>
<evidence type="ECO:0000256" key="8">
    <source>
        <dbReference type="ARBA" id="ARBA00023136"/>
    </source>
</evidence>
<dbReference type="GO" id="GO:0005886">
    <property type="term" value="C:plasma membrane"/>
    <property type="evidence" value="ECO:0007669"/>
    <property type="project" value="UniProtKB-SubCell"/>
</dbReference>
<protein>
    <recommendedName>
        <fullName evidence="9">Lipoprotein signal peptidase</fullName>
        <ecNumber evidence="9">3.4.23.36</ecNumber>
    </recommendedName>
    <alternativeName>
        <fullName evidence="9">Prolipoprotein signal peptidase</fullName>
    </alternativeName>
    <alternativeName>
        <fullName evidence="9">Signal peptidase II</fullName>
        <shortName evidence="9">SPase II</shortName>
    </alternativeName>
</protein>